<keyword evidence="8" id="KW-0407">Ion channel</keyword>
<dbReference type="InterPro" id="IPR000595">
    <property type="entry name" value="cNMP-bd_dom"/>
</dbReference>
<dbReference type="Pfam" id="PF00520">
    <property type="entry name" value="Ion_trans"/>
    <property type="match status" value="1"/>
</dbReference>
<dbReference type="CDD" id="cd00038">
    <property type="entry name" value="CAP_ED"/>
    <property type="match status" value="1"/>
</dbReference>
<evidence type="ECO:0000256" key="1">
    <source>
        <dbReference type="ARBA" id="ARBA00004141"/>
    </source>
</evidence>
<name>A0A2M9Y9L8_9LEPT</name>
<dbReference type="GO" id="GO:0005221">
    <property type="term" value="F:intracellularly cyclic nucleotide-activated monoatomic cation channel activity"/>
    <property type="evidence" value="ECO:0007669"/>
    <property type="project" value="InterPro"/>
</dbReference>
<dbReference type="Gene3D" id="1.10.287.630">
    <property type="entry name" value="Helix hairpin bin"/>
    <property type="match status" value="1"/>
</dbReference>
<dbReference type="OrthoDB" id="9799090at2"/>
<feature type="transmembrane region" description="Helical" evidence="9">
    <location>
        <begin position="12"/>
        <end position="33"/>
    </location>
</feature>
<dbReference type="InterPro" id="IPR018488">
    <property type="entry name" value="cNMP-bd_CS"/>
</dbReference>
<dbReference type="AlphaFoldDB" id="A0A2M9Y9L8"/>
<feature type="transmembrane region" description="Helical" evidence="9">
    <location>
        <begin position="113"/>
        <end position="133"/>
    </location>
</feature>
<accession>A0A2M9Y9L8</accession>
<dbReference type="Pfam" id="PF00027">
    <property type="entry name" value="cNMP_binding"/>
    <property type="match status" value="1"/>
</dbReference>
<dbReference type="InterPro" id="IPR018490">
    <property type="entry name" value="cNMP-bd_dom_sf"/>
</dbReference>
<reference evidence="11 12" key="1">
    <citation type="submission" date="2017-07" db="EMBL/GenBank/DDBJ databases">
        <title>Leptospira spp. isolated from tropical soils.</title>
        <authorList>
            <person name="Thibeaux R."/>
            <person name="Iraola G."/>
            <person name="Ferres I."/>
            <person name="Bierque E."/>
            <person name="Girault D."/>
            <person name="Soupe-Gilbert M.-E."/>
            <person name="Picardeau M."/>
            <person name="Goarant C."/>
        </authorList>
    </citation>
    <scope>NUCLEOTIDE SEQUENCE [LARGE SCALE GENOMIC DNA]</scope>
    <source>
        <strain evidence="11 12">FH4-C-A2</strain>
    </source>
</reference>
<keyword evidence="7" id="KW-1071">Ligand-gated ion channel</keyword>
<dbReference type="PANTHER" id="PTHR45638:SF11">
    <property type="entry name" value="CYCLIC NUCLEOTIDE-GATED CATION CHANNEL SUBUNIT A"/>
    <property type="match status" value="1"/>
</dbReference>
<keyword evidence="2" id="KW-0813">Transport</keyword>
<comment type="caution">
    <text evidence="11">The sequence shown here is derived from an EMBL/GenBank/DDBJ whole genome shotgun (WGS) entry which is preliminary data.</text>
</comment>
<evidence type="ECO:0000256" key="2">
    <source>
        <dbReference type="ARBA" id="ARBA00022448"/>
    </source>
</evidence>
<keyword evidence="4 9" id="KW-1133">Transmembrane helix</keyword>
<keyword evidence="5" id="KW-0406">Ion transport</keyword>
<dbReference type="GO" id="GO:0016020">
    <property type="term" value="C:membrane"/>
    <property type="evidence" value="ECO:0007669"/>
    <property type="project" value="UniProtKB-SubCell"/>
</dbReference>
<evidence type="ECO:0000256" key="7">
    <source>
        <dbReference type="ARBA" id="ARBA00023286"/>
    </source>
</evidence>
<sequence length="434" mass="49584">MISSNNRVRVYWDILVFVCIFWASLESPLRIVISYDQNLLLISIYFFIDSVFGLDIIWNCITPEFKDGKWVLVRSQVIRDYLRSWFIIDLIAALPLEYAAFKIFGVQQSQYPYLYLVLGITRILKVFRISEILHRINLAFQPTPGVLRLVLFGFWVTLVAHWCAVGWLYMDDLQDYQTGRSEYIRALYWTVTTIATVGYGDITPSTDVQRIYTIFVMMLGAGVYATVIGNIASILGNLDITKAAQMKKMAQVDSFLKARNIPADMRRRVRDYYMYIIDRGWGEDESLLLNDLPLSLRKEVKIQLHRSLLEKVPFLKGADPALVASLVFSLTPTIFLNGDTVFKKGEKGDCLYILSEGSVDILGSDDKTVLLNLQEGQFFGELALVTEEPRSATVRATSTCEIYTLSKSDFDHSLERFSEFRSAIEESVSNLKKS</sequence>
<evidence type="ECO:0000256" key="5">
    <source>
        <dbReference type="ARBA" id="ARBA00023065"/>
    </source>
</evidence>
<keyword evidence="3 9" id="KW-0812">Transmembrane</keyword>
<evidence type="ECO:0000256" key="6">
    <source>
        <dbReference type="ARBA" id="ARBA00023136"/>
    </source>
</evidence>
<dbReference type="InterPro" id="IPR005821">
    <property type="entry name" value="Ion_trans_dom"/>
</dbReference>
<evidence type="ECO:0000256" key="4">
    <source>
        <dbReference type="ARBA" id="ARBA00022989"/>
    </source>
</evidence>
<dbReference type="GO" id="GO:0005249">
    <property type="term" value="F:voltage-gated potassium channel activity"/>
    <property type="evidence" value="ECO:0007669"/>
    <property type="project" value="InterPro"/>
</dbReference>
<dbReference type="PROSITE" id="PS50042">
    <property type="entry name" value="CNMP_BINDING_3"/>
    <property type="match status" value="1"/>
</dbReference>
<dbReference type="EMBL" id="NPDR01000006">
    <property type="protein sequence ID" value="PJZ48261.1"/>
    <property type="molecule type" value="Genomic_DNA"/>
</dbReference>
<dbReference type="Gene3D" id="2.60.120.10">
    <property type="entry name" value="Jelly Rolls"/>
    <property type="match status" value="1"/>
</dbReference>
<keyword evidence="12" id="KW-1185">Reference proteome</keyword>
<dbReference type="InterPro" id="IPR014710">
    <property type="entry name" value="RmlC-like_jellyroll"/>
</dbReference>
<feature type="domain" description="Cyclic nucleotide-binding" evidence="10">
    <location>
        <begin position="314"/>
        <end position="414"/>
    </location>
</feature>
<dbReference type="SUPFAM" id="SSF81324">
    <property type="entry name" value="Voltage-gated potassium channels"/>
    <property type="match status" value="1"/>
</dbReference>
<feature type="transmembrane region" description="Helical" evidence="9">
    <location>
        <begin position="211"/>
        <end position="238"/>
    </location>
</feature>
<dbReference type="Proteomes" id="UP000231926">
    <property type="component" value="Unassembled WGS sequence"/>
</dbReference>
<comment type="subcellular location">
    <subcellularLocation>
        <location evidence="1">Membrane</location>
        <topology evidence="1">Multi-pass membrane protein</topology>
    </subcellularLocation>
</comment>
<feature type="transmembrane region" description="Helical" evidence="9">
    <location>
        <begin position="39"/>
        <end position="61"/>
    </location>
</feature>
<feature type="transmembrane region" description="Helical" evidence="9">
    <location>
        <begin position="82"/>
        <end position="101"/>
    </location>
</feature>
<evidence type="ECO:0000313" key="11">
    <source>
        <dbReference type="EMBL" id="PJZ48261.1"/>
    </source>
</evidence>
<evidence type="ECO:0000313" key="12">
    <source>
        <dbReference type="Proteomes" id="UP000231926"/>
    </source>
</evidence>
<gene>
    <name evidence="11" type="ORF">CH362_13650</name>
</gene>
<keyword evidence="6 9" id="KW-0472">Membrane</keyword>
<dbReference type="InterPro" id="IPR003938">
    <property type="entry name" value="K_chnl_volt-dep_EAG/ELK/ERG"/>
</dbReference>
<evidence type="ECO:0000259" key="10">
    <source>
        <dbReference type="PROSITE" id="PS50042"/>
    </source>
</evidence>
<dbReference type="Gene3D" id="1.10.287.70">
    <property type="match status" value="1"/>
</dbReference>
<protein>
    <submittedName>
        <fullName evidence="11">Cyclic nucleotide-binding protein</fullName>
    </submittedName>
</protein>
<evidence type="ECO:0000256" key="8">
    <source>
        <dbReference type="ARBA" id="ARBA00023303"/>
    </source>
</evidence>
<dbReference type="SUPFAM" id="SSF51206">
    <property type="entry name" value="cAMP-binding domain-like"/>
    <property type="match status" value="1"/>
</dbReference>
<dbReference type="PROSITE" id="PS00889">
    <property type="entry name" value="CNMP_BINDING_2"/>
    <property type="match status" value="1"/>
</dbReference>
<dbReference type="InterPro" id="IPR050866">
    <property type="entry name" value="CNG_cation_channel"/>
</dbReference>
<dbReference type="SMART" id="SM00100">
    <property type="entry name" value="cNMP"/>
    <property type="match status" value="1"/>
</dbReference>
<dbReference type="RefSeq" id="WP_100710907.1">
    <property type="nucleotide sequence ID" value="NZ_NPDR01000006.1"/>
</dbReference>
<proteinExistence type="predicted"/>
<evidence type="ECO:0000256" key="9">
    <source>
        <dbReference type="SAM" id="Phobius"/>
    </source>
</evidence>
<dbReference type="PANTHER" id="PTHR45638">
    <property type="entry name" value="CYCLIC NUCLEOTIDE-GATED CATION CHANNEL SUBUNIT A"/>
    <property type="match status" value="1"/>
</dbReference>
<evidence type="ECO:0000256" key="3">
    <source>
        <dbReference type="ARBA" id="ARBA00022692"/>
    </source>
</evidence>
<organism evidence="11 12">
    <name type="scientific">Leptospira saintgironsiae</name>
    <dbReference type="NCBI Taxonomy" id="2023183"/>
    <lineage>
        <taxon>Bacteria</taxon>
        <taxon>Pseudomonadati</taxon>
        <taxon>Spirochaetota</taxon>
        <taxon>Spirochaetia</taxon>
        <taxon>Leptospirales</taxon>
        <taxon>Leptospiraceae</taxon>
        <taxon>Leptospira</taxon>
    </lineage>
</organism>
<dbReference type="GO" id="GO:0044877">
    <property type="term" value="F:protein-containing complex binding"/>
    <property type="evidence" value="ECO:0007669"/>
    <property type="project" value="TreeGrafter"/>
</dbReference>
<feature type="transmembrane region" description="Helical" evidence="9">
    <location>
        <begin position="145"/>
        <end position="170"/>
    </location>
</feature>
<dbReference type="PRINTS" id="PR01463">
    <property type="entry name" value="EAGCHANLFMLY"/>
</dbReference>